<protein>
    <submittedName>
        <fullName evidence="3">Uncharacterized protein</fullName>
    </submittedName>
</protein>
<gene>
    <name evidence="2" type="ORF">MmonteBS_42180</name>
    <name evidence="3" type="ORF">NJB18185_49950</name>
</gene>
<evidence type="ECO:0000313" key="2">
    <source>
        <dbReference type="EMBL" id="GBG39846.1"/>
    </source>
</evidence>
<comment type="caution">
    <text evidence="3">The sequence shown here is derived from an EMBL/GenBank/DDBJ whole genome shotgun (WGS) entry which is preliminary data.</text>
</comment>
<reference evidence="2" key="1">
    <citation type="journal article" date="2018" name="Genome Announc.">
        <title>Draft Genome Sequence of Mycobacterium montefiorense Isolated from Japanese Black Salamander (Hynobius nigrescens).</title>
        <authorList>
            <person name="Fukano H."/>
            <person name="Yoshida M."/>
            <person name="Shimizu A."/>
            <person name="Iwao H."/>
            <person name="Katayama Y."/>
            <person name="Omatsu T."/>
            <person name="Mizutani T."/>
            <person name="Kurata O."/>
            <person name="Wada S."/>
            <person name="Hoshino Y."/>
        </authorList>
    </citation>
    <scope>NUCLEOTIDE SEQUENCE</scope>
    <source>
        <strain evidence="2">BS</strain>
    </source>
</reference>
<name>A0AA37PRJ1_9MYCO</name>
<accession>A0AA37PRJ1</accession>
<evidence type="ECO:0000256" key="1">
    <source>
        <dbReference type="SAM" id="MobiDB-lite"/>
    </source>
</evidence>
<sequence>MDIDIAAYARPRAELNDWADERSILPVDPERGPGWHLGLLPLTDGSTAVTLVCSHYLVDGFGLIGAVTDAVLGNTRDLGLPPPDSRTRRRALAQDARRTVRDVPEVARAVAAVTKRARRLRGAGQPSVSRPVNAGERDDDDTVVAPTVTIQVSSDDWGACADALGGTSQTLVAGWAVKFAERMGRQRPGDGAVTLSLPISERPAGEMHANATSFVTTSVTTSLDPTLVTVDLRAVRAAIKQGLGTLRQAGDDSLQYLRLVGFRRKQVWKRLFDAMSADPDSTVICSYLGEVDPAFCRLDGTDSEWIMARVVNQDERRQCLERVGGQMIVQSWRIQDSIRLSIHAYQPGVQNTRRALCELAEKTLADFGLTGTID</sequence>
<evidence type="ECO:0000313" key="4">
    <source>
        <dbReference type="Proteomes" id="UP000245060"/>
    </source>
</evidence>
<dbReference type="InterPro" id="IPR023213">
    <property type="entry name" value="CAT-like_dom_sf"/>
</dbReference>
<dbReference type="EMBL" id="BQYH01000070">
    <property type="protein sequence ID" value="GKU75224.1"/>
    <property type="molecule type" value="Genomic_DNA"/>
</dbReference>
<dbReference type="SUPFAM" id="SSF52777">
    <property type="entry name" value="CoA-dependent acyltransferases"/>
    <property type="match status" value="1"/>
</dbReference>
<feature type="region of interest" description="Disordered" evidence="1">
    <location>
        <begin position="121"/>
        <end position="140"/>
    </location>
</feature>
<evidence type="ECO:0000313" key="3">
    <source>
        <dbReference type="EMBL" id="GKU75224.1"/>
    </source>
</evidence>
<dbReference type="AlphaFoldDB" id="A0AA37PRJ1"/>
<reference evidence="3" key="4">
    <citation type="submission" date="2022-04" db="EMBL/GenBank/DDBJ databases">
        <authorList>
            <person name="Komine T."/>
            <person name="Fukano H."/>
            <person name="Wada S."/>
        </authorList>
    </citation>
    <scope>NUCLEOTIDE SEQUENCE</scope>
    <source>
        <strain evidence="3">NJB18185</strain>
    </source>
</reference>
<reference evidence="3" key="3">
    <citation type="journal article" date="2022" name="Microbiol. Resour. Announc.">
        <title>Draft Genome Sequences of Eight Mycobacterium montefiorense Strains Isolated from Salamanders in Captivity.</title>
        <authorList>
            <person name="Komine T."/>
            <person name="Ihara H."/>
            <person name="Fukano H."/>
            <person name="Hoshino Y."/>
            <person name="Kurata O."/>
            <person name="Wada S."/>
        </authorList>
    </citation>
    <scope>NUCLEOTIDE SEQUENCE</scope>
    <source>
        <strain evidence="3">NJB18185</strain>
    </source>
</reference>
<dbReference type="Proteomes" id="UP000245060">
    <property type="component" value="Unassembled WGS sequence"/>
</dbReference>
<organism evidence="3 5">
    <name type="scientific">Mycobacterium montefiorense</name>
    <dbReference type="NCBI Taxonomy" id="154654"/>
    <lineage>
        <taxon>Bacteria</taxon>
        <taxon>Bacillati</taxon>
        <taxon>Actinomycetota</taxon>
        <taxon>Actinomycetes</taxon>
        <taxon>Mycobacteriales</taxon>
        <taxon>Mycobacteriaceae</taxon>
        <taxon>Mycobacterium</taxon>
        <taxon>Mycobacterium simiae complex</taxon>
    </lineage>
</organism>
<proteinExistence type="predicted"/>
<dbReference type="Proteomes" id="UP001139505">
    <property type="component" value="Unassembled WGS sequence"/>
</dbReference>
<evidence type="ECO:0000313" key="5">
    <source>
        <dbReference type="Proteomes" id="UP001139505"/>
    </source>
</evidence>
<dbReference type="Gene3D" id="3.30.559.10">
    <property type="entry name" value="Chloramphenicol acetyltransferase-like domain"/>
    <property type="match status" value="1"/>
</dbReference>
<dbReference type="EMBL" id="BFCH01000022">
    <property type="protein sequence ID" value="GBG39846.1"/>
    <property type="molecule type" value="Genomic_DNA"/>
</dbReference>
<reference evidence="4" key="2">
    <citation type="submission" date="2018-04" db="EMBL/GenBank/DDBJ databases">
        <title>Draft genome sequence of Mycobacterium montefiorense isolated from Japanese black salamander.</title>
        <authorList>
            <person name="Fukano H."/>
            <person name="Yoshida M."/>
            <person name="Shimizu A."/>
            <person name="Iwao H."/>
            <person name="Kurata O."/>
            <person name="Katayama Y."/>
            <person name="Omatsu T."/>
            <person name="Mizutani T."/>
            <person name="Wada S."/>
            <person name="Hoshino Y."/>
        </authorList>
    </citation>
    <scope>NUCLEOTIDE SEQUENCE [LARGE SCALE GENOMIC DNA]</scope>
    <source>
        <strain evidence="4">BS</strain>
    </source>
</reference>
<keyword evidence="4" id="KW-1185">Reference proteome</keyword>